<gene>
    <name evidence="2" type="ORF">MchiMG62_21600</name>
</gene>
<protein>
    <recommendedName>
        <fullName evidence="1">HNH nuclease domain-containing protein</fullName>
    </recommendedName>
</protein>
<evidence type="ECO:0000259" key="1">
    <source>
        <dbReference type="SMART" id="SM00507"/>
    </source>
</evidence>
<name>A0ABM7H828_9EURY</name>
<dbReference type="CDD" id="cd00085">
    <property type="entry name" value="HNHc"/>
    <property type="match status" value="1"/>
</dbReference>
<dbReference type="InterPro" id="IPR003615">
    <property type="entry name" value="HNH_nuc"/>
</dbReference>
<dbReference type="Pfam" id="PF01844">
    <property type="entry name" value="HNH"/>
    <property type="match status" value="1"/>
</dbReference>
<dbReference type="GeneID" id="66131703"/>
<proteinExistence type="predicted"/>
<dbReference type="Proteomes" id="UP000824969">
    <property type="component" value="Chromosome"/>
</dbReference>
<evidence type="ECO:0000313" key="3">
    <source>
        <dbReference type="Proteomes" id="UP000824969"/>
    </source>
</evidence>
<dbReference type="RefSeq" id="WP_244987698.1">
    <property type="nucleotide sequence ID" value="NZ_AP019781.1"/>
</dbReference>
<reference evidence="2 3" key="1">
    <citation type="submission" date="2019-06" db="EMBL/GenBank/DDBJ databases">
        <title>Complete genome sequence of Methanoculleus chikugoensis strain MG62.</title>
        <authorList>
            <person name="Asakawa S."/>
            <person name="Dianou D."/>
        </authorList>
    </citation>
    <scope>NUCLEOTIDE SEQUENCE [LARGE SCALE GENOMIC DNA]</scope>
    <source>
        <strain evidence="2 3">MG62</strain>
    </source>
</reference>
<dbReference type="SMART" id="SM00507">
    <property type="entry name" value="HNHc"/>
    <property type="match status" value="1"/>
</dbReference>
<keyword evidence="3" id="KW-1185">Reference proteome</keyword>
<dbReference type="InterPro" id="IPR002711">
    <property type="entry name" value="HNH"/>
</dbReference>
<sequence length="94" mass="10348">MPERGTRAAMHFDDVPIGDAYLTHEAVRAILERQDNRCAGCSAPLDAGSTYFDLRRPAICGGSHTLGNLAALCPSCHLSHMRRIREGFADHRNK</sequence>
<feature type="domain" description="HNH nuclease" evidence="1">
    <location>
        <begin position="26"/>
        <end position="78"/>
    </location>
</feature>
<accession>A0ABM7H828</accession>
<organism evidence="2 3">
    <name type="scientific">Methanoculleus chikugoensis</name>
    <dbReference type="NCBI Taxonomy" id="118126"/>
    <lineage>
        <taxon>Archaea</taxon>
        <taxon>Methanobacteriati</taxon>
        <taxon>Methanobacteriota</taxon>
        <taxon>Stenosarchaea group</taxon>
        <taxon>Methanomicrobia</taxon>
        <taxon>Methanomicrobiales</taxon>
        <taxon>Methanomicrobiaceae</taxon>
        <taxon>Methanoculleus</taxon>
    </lineage>
</organism>
<evidence type="ECO:0000313" key="2">
    <source>
        <dbReference type="EMBL" id="BBL68979.1"/>
    </source>
</evidence>
<dbReference type="EMBL" id="AP019781">
    <property type="protein sequence ID" value="BBL68979.1"/>
    <property type="molecule type" value="Genomic_DNA"/>
</dbReference>